<dbReference type="Proteomes" id="UP000248616">
    <property type="component" value="Unassembled WGS sequence"/>
</dbReference>
<keyword evidence="2" id="KW-1185">Reference proteome</keyword>
<sequence>MPEQPEKWPKGVQWTLMHAHNAGQVARIRCGYCNIKRFYKPLELREVIGNVTVDQVRAKVRCERCKKKEYMDAELFHPVGQELETIRFRRLVEIRWEKRVIWKDE</sequence>
<protein>
    <submittedName>
        <fullName evidence="1">Uncharacterized protein</fullName>
    </submittedName>
</protein>
<reference evidence="2" key="1">
    <citation type="submission" date="2017-03" db="EMBL/GenBank/DDBJ databases">
        <authorList>
            <person name="Safronova V.I."/>
            <person name="Sazanova A.L."/>
            <person name="Chirak E.R."/>
        </authorList>
    </citation>
    <scope>NUCLEOTIDE SEQUENCE [LARGE SCALE GENOMIC DNA]</scope>
    <source>
        <strain evidence="2">Ach-343</strain>
    </source>
</reference>
<evidence type="ECO:0000313" key="2">
    <source>
        <dbReference type="Proteomes" id="UP000248616"/>
    </source>
</evidence>
<dbReference type="EMBL" id="MZXV01000001">
    <property type="protein sequence ID" value="PZV40535.1"/>
    <property type="molecule type" value="Genomic_DNA"/>
</dbReference>
<dbReference type="AlphaFoldDB" id="A0A2W7CBM8"/>
<accession>A0A2W7CBM8</accession>
<evidence type="ECO:0000313" key="1">
    <source>
        <dbReference type="EMBL" id="PZV40535.1"/>
    </source>
</evidence>
<organism evidence="1 2">
    <name type="scientific">Mesorhizobium kowhaii</name>
    <dbReference type="NCBI Taxonomy" id="1300272"/>
    <lineage>
        <taxon>Bacteria</taxon>
        <taxon>Pseudomonadati</taxon>
        <taxon>Pseudomonadota</taxon>
        <taxon>Alphaproteobacteria</taxon>
        <taxon>Hyphomicrobiales</taxon>
        <taxon>Phyllobacteriaceae</taxon>
        <taxon>Mesorhizobium</taxon>
    </lineage>
</organism>
<proteinExistence type="predicted"/>
<name>A0A2W7CBM8_9HYPH</name>
<gene>
    <name evidence="1" type="ORF">B5V02_00465</name>
</gene>
<comment type="caution">
    <text evidence="1">The sequence shown here is derived from an EMBL/GenBank/DDBJ whole genome shotgun (WGS) entry which is preliminary data.</text>
</comment>